<dbReference type="EMBL" id="KN831800">
    <property type="protein sequence ID" value="KIM37108.1"/>
    <property type="molecule type" value="Genomic_DNA"/>
</dbReference>
<reference evidence="2 3" key="1">
    <citation type="submission" date="2014-04" db="EMBL/GenBank/DDBJ databases">
        <authorList>
            <consortium name="DOE Joint Genome Institute"/>
            <person name="Kuo A."/>
            <person name="Gay G."/>
            <person name="Dore J."/>
            <person name="Kohler A."/>
            <person name="Nagy L.G."/>
            <person name="Floudas D."/>
            <person name="Copeland A."/>
            <person name="Barry K.W."/>
            <person name="Cichocki N."/>
            <person name="Veneault-Fourrey C."/>
            <person name="LaButti K."/>
            <person name="Lindquist E.A."/>
            <person name="Lipzen A."/>
            <person name="Lundell T."/>
            <person name="Morin E."/>
            <person name="Murat C."/>
            <person name="Sun H."/>
            <person name="Tunlid A."/>
            <person name="Henrissat B."/>
            <person name="Grigoriev I.V."/>
            <person name="Hibbett D.S."/>
            <person name="Martin F."/>
            <person name="Nordberg H.P."/>
            <person name="Cantor M.N."/>
            <person name="Hua S.X."/>
        </authorList>
    </citation>
    <scope>NUCLEOTIDE SEQUENCE [LARGE SCALE GENOMIC DNA]</scope>
    <source>
        <strain evidence="3">h7</strain>
    </source>
</reference>
<gene>
    <name evidence="2" type="ORF">M413DRAFT_448798</name>
</gene>
<dbReference type="Pfam" id="PF20415">
    <property type="entry name" value="DUF6699"/>
    <property type="match status" value="1"/>
</dbReference>
<feature type="domain" description="DUF6699" evidence="1">
    <location>
        <begin position="53"/>
        <end position="167"/>
    </location>
</feature>
<sequence>MTTRKKVTFNHDDQMCPPGYLSSEPSSDEEEIVDAVSDIEMSEFMRNSLLARWDVLVPTALPNANKPALADPTTKVIHVEFKPSFLPGGFDVKPKKASYITVGDVYTAIRDYLNTEMSTTDPVFTDLTPDIREQVKRAYKDRTKSTPRRVRYVDFLGVNRILKGISVERVLERWMLKFGPEGVL</sequence>
<dbReference type="InterPro" id="IPR046522">
    <property type="entry name" value="DUF6699"/>
</dbReference>
<protein>
    <recommendedName>
        <fullName evidence="1">DUF6699 domain-containing protein</fullName>
    </recommendedName>
</protein>
<proteinExistence type="predicted"/>
<keyword evidence="3" id="KW-1185">Reference proteome</keyword>
<evidence type="ECO:0000313" key="2">
    <source>
        <dbReference type="EMBL" id="KIM37108.1"/>
    </source>
</evidence>
<evidence type="ECO:0000313" key="3">
    <source>
        <dbReference type="Proteomes" id="UP000053424"/>
    </source>
</evidence>
<accession>A0A0C2XGZ0</accession>
<organism evidence="2 3">
    <name type="scientific">Hebeloma cylindrosporum</name>
    <dbReference type="NCBI Taxonomy" id="76867"/>
    <lineage>
        <taxon>Eukaryota</taxon>
        <taxon>Fungi</taxon>
        <taxon>Dikarya</taxon>
        <taxon>Basidiomycota</taxon>
        <taxon>Agaricomycotina</taxon>
        <taxon>Agaricomycetes</taxon>
        <taxon>Agaricomycetidae</taxon>
        <taxon>Agaricales</taxon>
        <taxon>Agaricineae</taxon>
        <taxon>Hymenogastraceae</taxon>
        <taxon>Hebeloma</taxon>
    </lineage>
</organism>
<evidence type="ECO:0000259" key="1">
    <source>
        <dbReference type="Pfam" id="PF20415"/>
    </source>
</evidence>
<name>A0A0C2XGZ0_HEBCY</name>
<dbReference type="Proteomes" id="UP000053424">
    <property type="component" value="Unassembled WGS sequence"/>
</dbReference>
<dbReference type="AlphaFoldDB" id="A0A0C2XGZ0"/>
<reference evidence="3" key="2">
    <citation type="submission" date="2015-01" db="EMBL/GenBank/DDBJ databases">
        <title>Evolutionary Origins and Diversification of the Mycorrhizal Mutualists.</title>
        <authorList>
            <consortium name="DOE Joint Genome Institute"/>
            <consortium name="Mycorrhizal Genomics Consortium"/>
            <person name="Kohler A."/>
            <person name="Kuo A."/>
            <person name="Nagy L.G."/>
            <person name="Floudas D."/>
            <person name="Copeland A."/>
            <person name="Barry K.W."/>
            <person name="Cichocki N."/>
            <person name="Veneault-Fourrey C."/>
            <person name="LaButti K."/>
            <person name="Lindquist E.A."/>
            <person name="Lipzen A."/>
            <person name="Lundell T."/>
            <person name="Morin E."/>
            <person name="Murat C."/>
            <person name="Riley R."/>
            <person name="Ohm R."/>
            <person name="Sun H."/>
            <person name="Tunlid A."/>
            <person name="Henrissat B."/>
            <person name="Grigoriev I.V."/>
            <person name="Hibbett D.S."/>
            <person name="Martin F."/>
        </authorList>
    </citation>
    <scope>NUCLEOTIDE SEQUENCE [LARGE SCALE GENOMIC DNA]</scope>
    <source>
        <strain evidence="3">h7</strain>
    </source>
</reference>
<dbReference type="HOGENOM" id="CLU_1468332_0_0_1"/>